<evidence type="ECO:0000256" key="6">
    <source>
        <dbReference type="RuleBase" id="RU003331"/>
    </source>
</evidence>
<dbReference type="KEGG" id="sfiy:F0344_07340"/>
<sequence>MTAQPADSPPVTVLSVIGPPGAGLGSVAGALARRHEGEVLALADITERRASASPAIAAAVRDTSDPLGHIPGPLACRLMRSAVLSRSADTLVLDGYPATAVQAEHLLNVLRGLPGHTLAVLELVPDKGALRRALLAPTPGHLTPDWRNPAGPAPGLPARYRQRAPMLRFVLERHGVSRHVAESHLPLAELLDAADNAFGLLHERIPDGAAS</sequence>
<keyword evidence="4 5" id="KW-0418">Kinase</keyword>
<proteinExistence type="inferred from homology"/>
<protein>
    <recommendedName>
        <fullName evidence="6">Adenylate kinase</fullName>
        <ecNumber evidence="6">2.7.4.3</ecNumber>
    </recommendedName>
</protein>
<dbReference type="GO" id="GO:0004017">
    <property type="term" value="F:AMP kinase activity"/>
    <property type="evidence" value="ECO:0007669"/>
    <property type="project" value="UniProtKB-EC"/>
</dbReference>
<dbReference type="Pfam" id="PF00406">
    <property type="entry name" value="ADK"/>
    <property type="match status" value="1"/>
</dbReference>
<dbReference type="AlphaFoldDB" id="A0A7G7BGI1"/>
<evidence type="ECO:0000256" key="3">
    <source>
        <dbReference type="ARBA" id="ARBA00022741"/>
    </source>
</evidence>
<reference evidence="8" key="1">
    <citation type="submission" date="2019-10" db="EMBL/GenBank/DDBJ databases">
        <title>Antimicrobial potential of Antarctic Bacteria.</title>
        <authorList>
            <person name="Benaud N."/>
            <person name="Edwards R.J."/>
            <person name="Ferrari B.C."/>
        </authorList>
    </citation>
    <scope>NUCLEOTIDE SEQUENCE [LARGE SCALE GENOMIC DNA]</scope>
    <source>
        <strain evidence="8">NBSH44</strain>
    </source>
</reference>
<keyword evidence="3 6" id="KW-0547">Nucleotide-binding</keyword>
<dbReference type="Proteomes" id="UP000515307">
    <property type="component" value="Chromosome"/>
</dbReference>
<dbReference type="RefSeq" id="WP_185298003.1">
    <property type="nucleotide sequence ID" value="NZ_CP045702.1"/>
</dbReference>
<keyword evidence="8" id="KW-1185">Reference proteome</keyword>
<dbReference type="PRINTS" id="PR00094">
    <property type="entry name" value="ADENYLTKNASE"/>
</dbReference>
<dbReference type="GO" id="GO:0005524">
    <property type="term" value="F:ATP binding"/>
    <property type="evidence" value="ECO:0007669"/>
    <property type="project" value="UniProtKB-KW"/>
</dbReference>
<comment type="similarity">
    <text evidence="5">Belongs to the adenylate kinase family.</text>
</comment>
<dbReference type="SUPFAM" id="SSF52540">
    <property type="entry name" value="P-loop containing nucleoside triphosphate hydrolases"/>
    <property type="match status" value="1"/>
</dbReference>
<evidence type="ECO:0000256" key="4">
    <source>
        <dbReference type="ARBA" id="ARBA00022777"/>
    </source>
</evidence>
<accession>A0A7G7BGI1</accession>
<dbReference type="InterPro" id="IPR000850">
    <property type="entry name" value="Adenylat/UMP-CMP_kin"/>
</dbReference>
<comment type="catalytic activity">
    <reaction evidence="6">
        <text>AMP + ATP = 2 ADP</text>
        <dbReference type="Rhea" id="RHEA:12973"/>
        <dbReference type="ChEBI" id="CHEBI:30616"/>
        <dbReference type="ChEBI" id="CHEBI:456215"/>
        <dbReference type="ChEBI" id="CHEBI:456216"/>
        <dbReference type="EC" id="2.7.4.3"/>
    </reaction>
</comment>
<dbReference type="InterPro" id="IPR027417">
    <property type="entry name" value="P-loop_NTPase"/>
</dbReference>
<evidence type="ECO:0000256" key="2">
    <source>
        <dbReference type="ARBA" id="ARBA00022727"/>
    </source>
</evidence>
<evidence type="ECO:0000313" key="7">
    <source>
        <dbReference type="EMBL" id="QNE74446.1"/>
    </source>
</evidence>
<evidence type="ECO:0000256" key="1">
    <source>
        <dbReference type="ARBA" id="ARBA00022679"/>
    </source>
</evidence>
<dbReference type="EMBL" id="CP045702">
    <property type="protein sequence ID" value="QNE74446.1"/>
    <property type="molecule type" value="Genomic_DNA"/>
</dbReference>
<keyword evidence="1 5" id="KW-0808">Transferase</keyword>
<keyword evidence="6" id="KW-0067">ATP-binding</keyword>
<name>A0A7G7BGI1_9ACTN</name>
<gene>
    <name evidence="7" type="ORF">F0344_07340</name>
</gene>
<dbReference type="GO" id="GO:0005737">
    <property type="term" value="C:cytoplasm"/>
    <property type="evidence" value="ECO:0007669"/>
    <property type="project" value="UniProtKB-SubCell"/>
</dbReference>
<organism evidence="7 8">
    <name type="scientific">Streptomyces finlayi</name>
    <dbReference type="NCBI Taxonomy" id="67296"/>
    <lineage>
        <taxon>Bacteria</taxon>
        <taxon>Bacillati</taxon>
        <taxon>Actinomycetota</taxon>
        <taxon>Actinomycetes</taxon>
        <taxon>Kitasatosporales</taxon>
        <taxon>Streptomycetaceae</taxon>
        <taxon>Streptomyces</taxon>
    </lineage>
</organism>
<dbReference type="Gene3D" id="3.40.50.300">
    <property type="entry name" value="P-loop containing nucleotide triphosphate hydrolases"/>
    <property type="match status" value="1"/>
</dbReference>
<dbReference type="EC" id="2.7.4.3" evidence="6"/>
<keyword evidence="2" id="KW-0545">Nucleotide biosynthesis</keyword>
<comment type="subcellular location">
    <subcellularLocation>
        <location evidence="6">Cytoplasm</location>
    </subcellularLocation>
</comment>
<evidence type="ECO:0000313" key="8">
    <source>
        <dbReference type="Proteomes" id="UP000515307"/>
    </source>
</evidence>
<evidence type="ECO:0000256" key="5">
    <source>
        <dbReference type="RuleBase" id="RU003330"/>
    </source>
</evidence>
<comment type="subunit">
    <text evidence="6">Monomer.</text>
</comment>